<reference evidence="1" key="1">
    <citation type="submission" date="2021-02" db="EMBL/GenBank/DDBJ databases">
        <authorList>
            <consortium name="DOE Joint Genome Institute"/>
            <person name="Ahrendt S."/>
            <person name="Looney B.P."/>
            <person name="Miyauchi S."/>
            <person name="Morin E."/>
            <person name="Drula E."/>
            <person name="Courty P.E."/>
            <person name="Chicoki N."/>
            <person name="Fauchery L."/>
            <person name="Kohler A."/>
            <person name="Kuo A."/>
            <person name="Labutti K."/>
            <person name="Pangilinan J."/>
            <person name="Lipzen A."/>
            <person name="Riley R."/>
            <person name="Andreopoulos W."/>
            <person name="He G."/>
            <person name="Johnson J."/>
            <person name="Barry K.W."/>
            <person name="Grigoriev I.V."/>
            <person name="Nagy L."/>
            <person name="Hibbett D."/>
            <person name="Henrissat B."/>
            <person name="Matheny P.B."/>
            <person name="Labbe J."/>
            <person name="Martin F."/>
        </authorList>
    </citation>
    <scope>NUCLEOTIDE SEQUENCE</scope>
    <source>
        <strain evidence="1">FP105234-sp</strain>
    </source>
</reference>
<organism evidence="1 2">
    <name type="scientific">Auriscalpium vulgare</name>
    <dbReference type="NCBI Taxonomy" id="40419"/>
    <lineage>
        <taxon>Eukaryota</taxon>
        <taxon>Fungi</taxon>
        <taxon>Dikarya</taxon>
        <taxon>Basidiomycota</taxon>
        <taxon>Agaricomycotina</taxon>
        <taxon>Agaricomycetes</taxon>
        <taxon>Russulales</taxon>
        <taxon>Auriscalpiaceae</taxon>
        <taxon>Auriscalpium</taxon>
    </lineage>
</organism>
<accession>A0ACB8R3A4</accession>
<evidence type="ECO:0000313" key="2">
    <source>
        <dbReference type="Proteomes" id="UP000814033"/>
    </source>
</evidence>
<keyword evidence="2" id="KW-1185">Reference proteome</keyword>
<dbReference type="EMBL" id="MU276509">
    <property type="protein sequence ID" value="KAI0038405.1"/>
    <property type="molecule type" value="Genomic_DNA"/>
</dbReference>
<comment type="caution">
    <text evidence="1">The sequence shown here is derived from an EMBL/GenBank/DDBJ whole genome shotgun (WGS) entry which is preliminary data.</text>
</comment>
<sequence>MYKILSELPSPSPSQCSQGFVRGRVEAEAILTGTTDCIASRWVRANLVGEFSSVPNNGGAGTVDPTTEWEPADARDRRGWRAEGSHGADLWQNEKGDNSSSYHDEASRLRTARARSRGPCNRRLAPGGVARGGSGTTRGLKRNWPRYHSS</sequence>
<gene>
    <name evidence="1" type="ORF">FA95DRAFT_1567762</name>
</gene>
<protein>
    <submittedName>
        <fullName evidence="1">Uncharacterized protein</fullName>
    </submittedName>
</protein>
<proteinExistence type="predicted"/>
<name>A0ACB8R3A4_9AGAM</name>
<evidence type="ECO:0000313" key="1">
    <source>
        <dbReference type="EMBL" id="KAI0038405.1"/>
    </source>
</evidence>
<dbReference type="Proteomes" id="UP000814033">
    <property type="component" value="Unassembled WGS sequence"/>
</dbReference>
<reference evidence="1" key="2">
    <citation type="journal article" date="2022" name="New Phytol.">
        <title>Evolutionary transition to the ectomycorrhizal habit in the genomes of a hyperdiverse lineage of mushroom-forming fungi.</title>
        <authorList>
            <person name="Looney B."/>
            <person name="Miyauchi S."/>
            <person name="Morin E."/>
            <person name="Drula E."/>
            <person name="Courty P.E."/>
            <person name="Kohler A."/>
            <person name="Kuo A."/>
            <person name="LaButti K."/>
            <person name="Pangilinan J."/>
            <person name="Lipzen A."/>
            <person name="Riley R."/>
            <person name="Andreopoulos W."/>
            <person name="He G."/>
            <person name="Johnson J."/>
            <person name="Nolan M."/>
            <person name="Tritt A."/>
            <person name="Barry K.W."/>
            <person name="Grigoriev I.V."/>
            <person name="Nagy L.G."/>
            <person name="Hibbett D."/>
            <person name="Henrissat B."/>
            <person name="Matheny P.B."/>
            <person name="Labbe J."/>
            <person name="Martin F.M."/>
        </authorList>
    </citation>
    <scope>NUCLEOTIDE SEQUENCE</scope>
    <source>
        <strain evidence="1">FP105234-sp</strain>
    </source>
</reference>